<feature type="transmembrane region" description="Helical" evidence="7">
    <location>
        <begin position="6"/>
        <end position="31"/>
    </location>
</feature>
<comment type="caution">
    <text evidence="10">The sequence shown here is derived from an EMBL/GenBank/DDBJ whole genome shotgun (WGS) entry which is preliminary data.</text>
</comment>
<feature type="domain" description="ABC transporter" evidence="8">
    <location>
        <begin position="196"/>
        <end position="412"/>
    </location>
</feature>
<evidence type="ECO:0000256" key="1">
    <source>
        <dbReference type="ARBA" id="ARBA00004651"/>
    </source>
</evidence>
<keyword evidence="3" id="KW-0547">Nucleotide-binding</keyword>
<dbReference type="SUPFAM" id="SSF90123">
    <property type="entry name" value="ABC transporter transmembrane region"/>
    <property type="match status" value="1"/>
</dbReference>
<keyword evidence="11" id="KW-1185">Reference proteome</keyword>
<evidence type="ECO:0000313" key="11">
    <source>
        <dbReference type="Proteomes" id="UP001312893"/>
    </source>
</evidence>
<dbReference type="InterPro" id="IPR027417">
    <property type="entry name" value="P-loop_NTPase"/>
</dbReference>
<dbReference type="Gene3D" id="3.40.50.300">
    <property type="entry name" value="P-loop containing nucleotide triphosphate hydrolases"/>
    <property type="match status" value="1"/>
</dbReference>
<dbReference type="InterPro" id="IPR036640">
    <property type="entry name" value="ABC1_TM_sf"/>
</dbReference>
<dbReference type="InterPro" id="IPR003593">
    <property type="entry name" value="AAA+_ATPase"/>
</dbReference>
<protein>
    <submittedName>
        <fullName evidence="10">ATP-binding cassette domain-containing protein</fullName>
    </submittedName>
</protein>
<feature type="domain" description="ABC transmembrane type-1" evidence="9">
    <location>
        <begin position="1"/>
        <end position="161"/>
    </location>
</feature>
<dbReference type="RefSeq" id="WP_331851674.1">
    <property type="nucleotide sequence ID" value="NZ_JARXNK020000106.1"/>
</dbReference>
<evidence type="ECO:0000259" key="8">
    <source>
        <dbReference type="PROSITE" id="PS50893"/>
    </source>
</evidence>
<evidence type="ECO:0000256" key="3">
    <source>
        <dbReference type="ARBA" id="ARBA00022741"/>
    </source>
</evidence>
<organism evidence="10 11">
    <name type="scientific">Raoultella lignicola</name>
    <dbReference type="NCBI Taxonomy" id="3040939"/>
    <lineage>
        <taxon>Bacteria</taxon>
        <taxon>Pseudomonadati</taxon>
        <taxon>Pseudomonadota</taxon>
        <taxon>Gammaproteobacteria</taxon>
        <taxon>Enterobacterales</taxon>
        <taxon>Enterobacteriaceae</taxon>
        <taxon>Klebsiella/Raoultella group</taxon>
        <taxon>Raoultella</taxon>
    </lineage>
</organism>
<comment type="subcellular location">
    <subcellularLocation>
        <location evidence="1">Cell membrane</location>
        <topology evidence="1">Multi-pass membrane protein</topology>
    </subcellularLocation>
</comment>
<dbReference type="SUPFAM" id="SSF52540">
    <property type="entry name" value="P-loop containing nucleoside triphosphate hydrolases"/>
    <property type="match status" value="1"/>
</dbReference>
<dbReference type="PROSITE" id="PS50893">
    <property type="entry name" value="ABC_TRANSPORTER_2"/>
    <property type="match status" value="1"/>
</dbReference>
<keyword evidence="4 10" id="KW-0067">ATP-binding</keyword>
<evidence type="ECO:0000256" key="2">
    <source>
        <dbReference type="ARBA" id="ARBA00022692"/>
    </source>
</evidence>
<dbReference type="EMBL" id="JARXNK020000106">
    <property type="protein sequence ID" value="MEL0554654.1"/>
    <property type="molecule type" value="Genomic_DNA"/>
</dbReference>
<accession>A0ABU9FGQ2</accession>
<sequence>MVFLLLYIFVIFSINEVMMCVVLLSVPFLLLQYSFFKKTIELENKKLFNANVSHTKNVIEGVDFNKLLKINNSVEKYSEKISTSIGQLMGIGFKLANILSISNTFAFLINKCIELLLLYLGAKYIISGTLTLGQFVGFNMFKDLIVQTVVSIPNIWDEYIRYKVSQDRIRELLSQEKECHCDSGYSDEVMSVGEGIVFNKVTFGYSDRMSSLCEVSFTIDKPGFYGVIGMSGSGKSTIFKLLVLLYDNFTGEIYYNGVDIRRYKLKTLRDSISLIDAQQTIFTGSIKENILIFSNRKDSEWLHYCASVAELIEFVSVLPDGFDTIISGQNNGLSAGQVQRVILARAIATDRKVMIFDEATNALDEDIETKILEKLRVDKSKIFIFITHRKNSLESFDKVFSVSLGRIKEVLY</sequence>
<dbReference type="PANTHER" id="PTHR43394">
    <property type="entry name" value="ATP-DEPENDENT PERMEASE MDL1, MITOCHONDRIAL"/>
    <property type="match status" value="1"/>
</dbReference>
<keyword evidence="5 7" id="KW-1133">Transmembrane helix</keyword>
<evidence type="ECO:0000256" key="5">
    <source>
        <dbReference type="ARBA" id="ARBA00022989"/>
    </source>
</evidence>
<reference evidence="10 11" key="1">
    <citation type="submission" date="2024-04" db="EMBL/GenBank/DDBJ databases">
        <title>Two novel Raoultella species associated with bleeding cankers of broadleaf hosts, Raoultella scottia sp. nov. and Raoultella lignicola sp. nov.</title>
        <authorList>
            <person name="Brady C.L."/>
        </authorList>
    </citation>
    <scope>NUCLEOTIDE SEQUENCE [LARGE SCALE GENOMIC DNA]</scope>
    <source>
        <strain evidence="10 11">TW_WC1a.1</strain>
    </source>
</reference>
<dbReference type="Pfam" id="PF00664">
    <property type="entry name" value="ABC_membrane"/>
    <property type="match status" value="1"/>
</dbReference>
<dbReference type="InterPro" id="IPR011527">
    <property type="entry name" value="ABC1_TM_dom"/>
</dbReference>
<dbReference type="PANTHER" id="PTHR43394:SF1">
    <property type="entry name" value="ATP-BINDING CASSETTE SUB-FAMILY B MEMBER 10, MITOCHONDRIAL"/>
    <property type="match status" value="1"/>
</dbReference>
<evidence type="ECO:0000313" key="10">
    <source>
        <dbReference type="EMBL" id="MEL0554654.1"/>
    </source>
</evidence>
<dbReference type="GO" id="GO:0005524">
    <property type="term" value="F:ATP binding"/>
    <property type="evidence" value="ECO:0007669"/>
    <property type="project" value="UniProtKB-KW"/>
</dbReference>
<evidence type="ECO:0000256" key="4">
    <source>
        <dbReference type="ARBA" id="ARBA00022840"/>
    </source>
</evidence>
<dbReference type="Pfam" id="PF00005">
    <property type="entry name" value="ABC_tran"/>
    <property type="match status" value="1"/>
</dbReference>
<dbReference type="InterPro" id="IPR003439">
    <property type="entry name" value="ABC_transporter-like_ATP-bd"/>
</dbReference>
<dbReference type="SMART" id="SM00382">
    <property type="entry name" value="AAA"/>
    <property type="match status" value="1"/>
</dbReference>
<name>A0ABU9FGQ2_9ENTR</name>
<dbReference type="Proteomes" id="UP001312893">
    <property type="component" value="Unassembled WGS sequence"/>
</dbReference>
<dbReference type="PROSITE" id="PS50929">
    <property type="entry name" value="ABC_TM1F"/>
    <property type="match status" value="1"/>
</dbReference>
<proteinExistence type="predicted"/>
<dbReference type="InterPro" id="IPR039421">
    <property type="entry name" value="Type_1_exporter"/>
</dbReference>
<dbReference type="Gene3D" id="1.20.1560.10">
    <property type="entry name" value="ABC transporter type 1, transmembrane domain"/>
    <property type="match status" value="1"/>
</dbReference>
<gene>
    <name evidence="10" type="ORF">QFI96_023510</name>
</gene>
<evidence type="ECO:0000259" key="9">
    <source>
        <dbReference type="PROSITE" id="PS50929"/>
    </source>
</evidence>
<evidence type="ECO:0000256" key="7">
    <source>
        <dbReference type="SAM" id="Phobius"/>
    </source>
</evidence>
<evidence type="ECO:0000256" key="6">
    <source>
        <dbReference type="ARBA" id="ARBA00023136"/>
    </source>
</evidence>
<keyword evidence="2 7" id="KW-0812">Transmembrane</keyword>
<keyword evidence="6 7" id="KW-0472">Membrane</keyword>